<dbReference type="Proteomes" id="UP001140272">
    <property type="component" value="Unassembled WGS sequence"/>
</dbReference>
<keyword evidence="4" id="KW-1185">Reference proteome</keyword>
<dbReference type="AlphaFoldDB" id="A0A9X2YDE1"/>
<proteinExistence type="predicted"/>
<feature type="region of interest" description="Disordered" evidence="1">
    <location>
        <begin position="31"/>
        <end position="192"/>
    </location>
</feature>
<reference evidence="3" key="3">
    <citation type="submission" date="2022-08" db="EMBL/GenBank/DDBJ databases">
        <title>Whole genome sequencing of non-tuberculosis mycobacteria type-strains.</title>
        <authorList>
            <person name="Igarashi Y."/>
            <person name="Osugi A."/>
            <person name="Mitarai S."/>
        </authorList>
    </citation>
    <scope>NUCLEOTIDE SEQUENCE</scope>
    <source>
        <strain evidence="3">JCM 16372</strain>
    </source>
</reference>
<evidence type="ECO:0000313" key="2">
    <source>
        <dbReference type="EMBL" id="MCV7071419.1"/>
    </source>
</evidence>
<feature type="compositionally biased region" description="Low complexity" evidence="1">
    <location>
        <begin position="32"/>
        <end position="90"/>
    </location>
</feature>
<evidence type="ECO:0000313" key="5">
    <source>
        <dbReference type="Proteomes" id="UP001140272"/>
    </source>
</evidence>
<dbReference type="EMBL" id="CP092427">
    <property type="protein sequence ID" value="ULP38547.1"/>
    <property type="molecule type" value="Genomic_DNA"/>
</dbReference>
<dbReference type="Proteomes" id="UP001055159">
    <property type="component" value="Chromosome"/>
</dbReference>
<organism evidence="2 5">
    <name type="scientific">Mycolicibacterium rufum</name>
    <dbReference type="NCBI Taxonomy" id="318424"/>
    <lineage>
        <taxon>Bacteria</taxon>
        <taxon>Bacillati</taxon>
        <taxon>Actinomycetota</taxon>
        <taxon>Actinomycetes</taxon>
        <taxon>Mycobacteriales</taxon>
        <taxon>Mycobacteriaceae</taxon>
        <taxon>Mycolicibacterium</taxon>
    </lineage>
</organism>
<reference evidence="2" key="2">
    <citation type="journal article" date="2022" name="BMC Genomics">
        <title>Comparative genome analysis of mycobacteria focusing on tRNA and non-coding RNA.</title>
        <authorList>
            <person name="Behra P.R.K."/>
            <person name="Pettersson B.M.F."/>
            <person name="Ramesh M."/>
            <person name="Das S."/>
            <person name="Dasgupta S."/>
            <person name="Kirsebom L.A."/>
        </authorList>
    </citation>
    <scope>NUCLEOTIDE SEQUENCE</scope>
    <source>
        <strain evidence="2">DSM 45406</strain>
    </source>
</reference>
<evidence type="ECO:0000256" key="1">
    <source>
        <dbReference type="SAM" id="MobiDB-lite"/>
    </source>
</evidence>
<reference evidence="2" key="1">
    <citation type="submission" date="2020-07" db="EMBL/GenBank/DDBJ databases">
        <authorList>
            <person name="Pettersson B.M.F."/>
            <person name="Behra P.R.K."/>
            <person name="Ramesh M."/>
            <person name="Das S."/>
            <person name="Dasgupta S."/>
            <person name="Kirsebom L.A."/>
        </authorList>
    </citation>
    <scope>NUCLEOTIDE SEQUENCE</scope>
    <source>
        <strain evidence="2">DSM 45406</strain>
    </source>
</reference>
<accession>A0A9X2YDE1</accession>
<name>A0A9X2YDE1_9MYCO</name>
<gene>
    <name evidence="2" type="ORF">H7H73_14275</name>
    <name evidence="3" type="ORF">MJO55_09070</name>
</gene>
<feature type="region of interest" description="Disordered" evidence="1">
    <location>
        <begin position="223"/>
        <end position="244"/>
    </location>
</feature>
<evidence type="ECO:0000313" key="4">
    <source>
        <dbReference type="Proteomes" id="UP001055159"/>
    </source>
</evidence>
<dbReference type="RefSeq" id="WP_043407244.1">
    <property type="nucleotide sequence ID" value="NZ_CP092427.2"/>
</dbReference>
<protein>
    <submittedName>
        <fullName evidence="2">Uncharacterized protein</fullName>
    </submittedName>
</protein>
<evidence type="ECO:0000313" key="3">
    <source>
        <dbReference type="EMBL" id="ULP38547.1"/>
    </source>
</evidence>
<sequence>MNAGSYVGRIGGLAVALGVGAAVFTGHGVAYASTDGDSSASGGASGTGSTSGSNSTSESTTAKSTDTGSTDTKSTDTKSGTDATSSANDSTDTDADDATTTGTGKKDRHTLWSDLFGGHKPKPGTETEDPDATPETPSDGAEQTPTDGTDDPAEAGKTPPKKPRWSWKPAEASPTTSADDADSPDATEAPAKKPLKSLLASITVDAPETTKTASTLVAVSTAAQTPETTATAVPTDTAEATDTTVSQGPLATLFKRFLDIFSGNAPTSPAANSPFAWVAAAASRRELAAAQTDDPTMYWNGYEVVPVGEPTITQFYGSYTMVPAFPGIVQGTQDFDLVDENGATVATIHGLVTYNNDVGSGNRLLQILVTDADFGDGVEYGTDFKDIPAPGSVFASVSNGKYGNVYSALDNPDGDDVVTYKFVTSNFTLPLNADPFRIKFSSADFLYDNEGVNRPIYTQDGYYIKPISNTTPWTAYAAYQPLFNAIQGANTFGVYDAETDDLIGTFKGVVTVTSDFWGTTSEAILVTEAEGDLVGVGAGQIPPEGTIYNIIYWTEDPGDYLLYYAKPDARPNSNVIKTILVDTKRSGRVDTLDLQFRFDAAAPPVRTSLDVPGRNGTGYSLKPVGELQYSGVNGLPPREAIVQGYQQYEVYDSAGKYLGKVNADVTKQWNLAGNSSEAVLVTGIVDVAEDSGVGPEAGKVPPVGSVFNFSYTGTTGFGEAYYALPTDSGKSKISFQYVTPFGGIPAFKNYDAAKELGDYNYYSPFDGNQNFNLLSAAGAESGALLGASQPLCVLDGSSTCEVAV</sequence>
<dbReference type="EMBL" id="JACKRN010000491">
    <property type="protein sequence ID" value="MCV7071419.1"/>
    <property type="molecule type" value="Genomic_DNA"/>
</dbReference>